<evidence type="ECO:0000313" key="3">
    <source>
        <dbReference type="EMBL" id="KAF7992893.1"/>
    </source>
</evidence>
<dbReference type="OrthoDB" id="5877983at2759"/>
<evidence type="ECO:0000313" key="4">
    <source>
        <dbReference type="Proteomes" id="UP000639338"/>
    </source>
</evidence>
<dbReference type="PROSITE" id="PS51082">
    <property type="entry name" value="WH2"/>
    <property type="match status" value="1"/>
</dbReference>
<feature type="domain" description="WH2" evidence="2">
    <location>
        <begin position="24"/>
        <end position="41"/>
    </location>
</feature>
<accession>A0A834XSZ4</accession>
<feature type="region of interest" description="Disordered" evidence="1">
    <location>
        <begin position="1"/>
        <end position="22"/>
    </location>
</feature>
<feature type="compositionally biased region" description="Low complexity" evidence="1">
    <location>
        <begin position="184"/>
        <end position="205"/>
    </location>
</feature>
<dbReference type="InterPro" id="IPR003124">
    <property type="entry name" value="WH2_dom"/>
</dbReference>
<proteinExistence type="predicted"/>
<dbReference type="AlphaFoldDB" id="A0A834XSZ4"/>
<dbReference type="GO" id="GO:0030041">
    <property type="term" value="P:actin filament polymerization"/>
    <property type="evidence" value="ECO:0007669"/>
    <property type="project" value="TreeGrafter"/>
</dbReference>
<dbReference type="GO" id="GO:0005884">
    <property type="term" value="C:actin filament"/>
    <property type="evidence" value="ECO:0007669"/>
    <property type="project" value="TreeGrafter"/>
</dbReference>
<protein>
    <recommendedName>
        <fullName evidence="2">WH2 domain-containing protein</fullName>
    </recommendedName>
</protein>
<dbReference type="PANTHER" id="PTHR45691">
    <property type="entry name" value="PROTEIN DIAPHANOUS"/>
    <property type="match status" value="1"/>
</dbReference>
<feature type="compositionally biased region" description="Low complexity" evidence="1">
    <location>
        <begin position="55"/>
        <end position="95"/>
    </location>
</feature>
<evidence type="ECO:0000256" key="1">
    <source>
        <dbReference type="SAM" id="MobiDB-lite"/>
    </source>
</evidence>
<evidence type="ECO:0000259" key="2">
    <source>
        <dbReference type="PROSITE" id="PS51082"/>
    </source>
</evidence>
<gene>
    <name evidence="3" type="ORF">HCN44_005237</name>
</gene>
<dbReference type="PANTHER" id="PTHR45691:SF6">
    <property type="entry name" value="PROTEIN DIAPHANOUS"/>
    <property type="match status" value="1"/>
</dbReference>
<dbReference type="GO" id="GO:0003779">
    <property type="term" value="F:actin binding"/>
    <property type="evidence" value="ECO:0007669"/>
    <property type="project" value="InterPro"/>
</dbReference>
<dbReference type="InterPro" id="IPR051412">
    <property type="entry name" value="Formin_Homology_Diaphanous_sf"/>
</dbReference>
<comment type="caution">
    <text evidence="3">The sequence shown here is derived from an EMBL/GenBank/DDBJ whole genome shotgun (WGS) entry which is preliminary data.</text>
</comment>
<feature type="compositionally biased region" description="Pro residues" evidence="1">
    <location>
        <begin position="293"/>
        <end position="314"/>
    </location>
</feature>
<dbReference type="Proteomes" id="UP000639338">
    <property type="component" value="Unassembled WGS sequence"/>
</dbReference>
<keyword evidence="4" id="KW-1185">Reference proteome</keyword>
<feature type="compositionally biased region" description="Polar residues" evidence="1">
    <location>
        <begin position="409"/>
        <end position="422"/>
    </location>
</feature>
<reference evidence="3 4" key="1">
    <citation type="submission" date="2020-08" db="EMBL/GenBank/DDBJ databases">
        <title>Aphidius gifuensis genome sequencing and assembly.</title>
        <authorList>
            <person name="Du Z."/>
        </authorList>
    </citation>
    <scope>NUCLEOTIDE SEQUENCE [LARGE SCALE GENOMIC DNA]</scope>
    <source>
        <strain evidence="3">YNYX2018</strain>
        <tissue evidence="3">Adults</tissue>
    </source>
</reference>
<feature type="compositionally biased region" description="Pro residues" evidence="1">
    <location>
        <begin position="1"/>
        <end position="11"/>
    </location>
</feature>
<feature type="compositionally biased region" description="Low complexity" evidence="1">
    <location>
        <begin position="396"/>
        <end position="408"/>
    </location>
</feature>
<organism evidence="3 4">
    <name type="scientific">Aphidius gifuensis</name>
    <name type="common">Parasitoid wasp</name>
    <dbReference type="NCBI Taxonomy" id="684658"/>
    <lineage>
        <taxon>Eukaryota</taxon>
        <taxon>Metazoa</taxon>
        <taxon>Ecdysozoa</taxon>
        <taxon>Arthropoda</taxon>
        <taxon>Hexapoda</taxon>
        <taxon>Insecta</taxon>
        <taxon>Pterygota</taxon>
        <taxon>Neoptera</taxon>
        <taxon>Endopterygota</taxon>
        <taxon>Hymenoptera</taxon>
        <taxon>Apocrita</taxon>
        <taxon>Ichneumonoidea</taxon>
        <taxon>Braconidae</taxon>
        <taxon>Aphidiinae</taxon>
        <taxon>Aphidius</taxon>
    </lineage>
</organism>
<feature type="compositionally biased region" description="Polar residues" evidence="1">
    <location>
        <begin position="152"/>
        <end position="167"/>
    </location>
</feature>
<dbReference type="EMBL" id="JACMRX010000003">
    <property type="protein sequence ID" value="KAF7992893.1"/>
    <property type="molecule type" value="Genomic_DNA"/>
</dbReference>
<feature type="region of interest" description="Disordered" evidence="1">
    <location>
        <begin position="269"/>
        <end position="335"/>
    </location>
</feature>
<sequence length="422" mass="44545">MSAPPPPPPPSFNIGPPAAGSDTGVNLLLQSIRNGKQLKKTVTIDKSAPCIAGRVKNGNVNGNNNSNNNTNNNNNSLTSPTSLTKNTSNNNGGSPINLGGLFAGGMPKLKPTGLRGTIVDKDNSPSPPSTGNLSYSHTIKRGPPPVPPPATQKPQMSNTNDINTNDTLKGFGKPVIARKPPGQSSSTATPTPATPTPTITTTASPLQATLSTPPSKPYPPPKKLDLIRAGSVSRAQSMRLPRSPPVLAPSPSSLHQSQDFLNETQHRLTNRILKPPVVRPPSPPTSRSSTRTAPPPPTRVAVPTMPPPPPPPPHRTSTGHQRHAPPPPTRNLSLVNDQTNNQTSYITNDFEQRFVKLFHSISTFPNPEQFRGVPKLYNSKNAAKQQAPAPPPPPSQSSTSSIQLNASSGVKQWQHNAASSAC</sequence>
<name>A0A834XSZ4_APHGI</name>
<feature type="region of interest" description="Disordered" evidence="1">
    <location>
        <begin position="52"/>
        <end position="257"/>
    </location>
</feature>
<feature type="compositionally biased region" description="Pro residues" evidence="1">
    <location>
        <begin position="142"/>
        <end position="151"/>
    </location>
</feature>
<dbReference type="Pfam" id="PF02205">
    <property type="entry name" value="WH2"/>
    <property type="match status" value="1"/>
</dbReference>
<feature type="region of interest" description="Disordered" evidence="1">
    <location>
        <begin position="364"/>
        <end position="422"/>
    </location>
</feature>